<accession>A0ACB9HTK6</accession>
<protein>
    <submittedName>
        <fullName evidence="1">Uncharacterized protein</fullName>
    </submittedName>
</protein>
<dbReference type="EMBL" id="CM042028">
    <property type="protein sequence ID" value="KAI3799254.1"/>
    <property type="molecule type" value="Genomic_DNA"/>
</dbReference>
<reference evidence="1 2" key="2">
    <citation type="journal article" date="2022" name="Mol. Ecol. Resour.">
        <title>The genomes of chicory, endive, great burdock and yacon provide insights into Asteraceae paleo-polyploidization history and plant inulin production.</title>
        <authorList>
            <person name="Fan W."/>
            <person name="Wang S."/>
            <person name="Wang H."/>
            <person name="Wang A."/>
            <person name="Jiang F."/>
            <person name="Liu H."/>
            <person name="Zhao H."/>
            <person name="Xu D."/>
            <person name="Zhang Y."/>
        </authorList>
    </citation>
    <scope>NUCLEOTIDE SEQUENCE [LARGE SCALE GENOMIC DNA]</scope>
    <source>
        <strain evidence="2">cv. Yunnan</strain>
        <tissue evidence="1">Leaves</tissue>
    </source>
</reference>
<gene>
    <name evidence="1" type="ORF">L1987_34546</name>
</gene>
<dbReference type="Proteomes" id="UP001056120">
    <property type="component" value="Linkage Group LG11"/>
</dbReference>
<keyword evidence="2" id="KW-1185">Reference proteome</keyword>
<name>A0ACB9HTK6_9ASTR</name>
<sequence length="123" mass="13604">MILMLVTMEVQDFLLLIFALYDMDAEDNHANEQNSTEVDEGFQPKESGGIFLDMSSEQTKEKARTGVGNDHTIDDQEQAVATDELDLDNVNFMVDGSHIGVNEVGSELVGNLKAPEDPTREEV</sequence>
<proteinExistence type="predicted"/>
<comment type="caution">
    <text evidence="1">The sequence shown here is derived from an EMBL/GenBank/DDBJ whole genome shotgun (WGS) entry which is preliminary data.</text>
</comment>
<evidence type="ECO:0000313" key="2">
    <source>
        <dbReference type="Proteomes" id="UP001056120"/>
    </source>
</evidence>
<evidence type="ECO:0000313" key="1">
    <source>
        <dbReference type="EMBL" id="KAI3799254.1"/>
    </source>
</evidence>
<reference evidence="2" key="1">
    <citation type="journal article" date="2022" name="Mol. Ecol. Resour.">
        <title>The genomes of chicory, endive, great burdock and yacon provide insights into Asteraceae palaeo-polyploidization history and plant inulin production.</title>
        <authorList>
            <person name="Fan W."/>
            <person name="Wang S."/>
            <person name="Wang H."/>
            <person name="Wang A."/>
            <person name="Jiang F."/>
            <person name="Liu H."/>
            <person name="Zhao H."/>
            <person name="Xu D."/>
            <person name="Zhang Y."/>
        </authorList>
    </citation>
    <scope>NUCLEOTIDE SEQUENCE [LARGE SCALE GENOMIC DNA]</scope>
    <source>
        <strain evidence="2">cv. Yunnan</strain>
    </source>
</reference>
<organism evidence="1 2">
    <name type="scientific">Smallanthus sonchifolius</name>
    <dbReference type="NCBI Taxonomy" id="185202"/>
    <lineage>
        <taxon>Eukaryota</taxon>
        <taxon>Viridiplantae</taxon>
        <taxon>Streptophyta</taxon>
        <taxon>Embryophyta</taxon>
        <taxon>Tracheophyta</taxon>
        <taxon>Spermatophyta</taxon>
        <taxon>Magnoliopsida</taxon>
        <taxon>eudicotyledons</taxon>
        <taxon>Gunneridae</taxon>
        <taxon>Pentapetalae</taxon>
        <taxon>asterids</taxon>
        <taxon>campanulids</taxon>
        <taxon>Asterales</taxon>
        <taxon>Asteraceae</taxon>
        <taxon>Asteroideae</taxon>
        <taxon>Heliantheae alliance</taxon>
        <taxon>Millerieae</taxon>
        <taxon>Smallanthus</taxon>
    </lineage>
</organism>